<accession>A0AAV4VRZ4</accession>
<evidence type="ECO:0000313" key="2">
    <source>
        <dbReference type="Proteomes" id="UP001054945"/>
    </source>
</evidence>
<dbReference type="Proteomes" id="UP001054945">
    <property type="component" value="Unassembled WGS sequence"/>
</dbReference>
<evidence type="ECO:0000313" key="1">
    <source>
        <dbReference type="EMBL" id="GIY72778.1"/>
    </source>
</evidence>
<reference evidence="1 2" key="1">
    <citation type="submission" date="2021-06" db="EMBL/GenBank/DDBJ databases">
        <title>Caerostris extrusa draft genome.</title>
        <authorList>
            <person name="Kono N."/>
            <person name="Arakawa K."/>
        </authorList>
    </citation>
    <scope>NUCLEOTIDE SEQUENCE [LARGE SCALE GENOMIC DNA]</scope>
</reference>
<dbReference type="EMBL" id="BPLR01014989">
    <property type="protein sequence ID" value="GIY72778.1"/>
    <property type="molecule type" value="Genomic_DNA"/>
</dbReference>
<dbReference type="AlphaFoldDB" id="A0AAV4VRZ4"/>
<gene>
    <name evidence="1" type="ORF">CEXT_695501</name>
</gene>
<keyword evidence="2" id="KW-1185">Reference proteome</keyword>
<organism evidence="1 2">
    <name type="scientific">Caerostris extrusa</name>
    <name type="common">Bark spider</name>
    <name type="synonym">Caerostris bankana</name>
    <dbReference type="NCBI Taxonomy" id="172846"/>
    <lineage>
        <taxon>Eukaryota</taxon>
        <taxon>Metazoa</taxon>
        <taxon>Ecdysozoa</taxon>
        <taxon>Arthropoda</taxon>
        <taxon>Chelicerata</taxon>
        <taxon>Arachnida</taxon>
        <taxon>Araneae</taxon>
        <taxon>Araneomorphae</taxon>
        <taxon>Entelegynae</taxon>
        <taxon>Araneoidea</taxon>
        <taxon>Araneidae</taxon>
        <taxon>Caerostris</taxon>
    </lineage>
</organism>
<proteinExistence type="predicted"/>
<name>A0AAV4VRZ4_CAEEX</name>
<protein>
    <submittedName>
        <fullName evidence="1">Uncharacterized protein</fullName>
    </submittedName>
</protein>
<comment type="caution">
    <text evidence="1">The sequence shown here is derived from an EMBL/GenBank/DDBJ whole genome shotgun (WGS) entry which is preliminary data.</text>
</comment>
<sequence length="114" mass="13201">MALVHHAVVAPLKKTAYCVIPRRNVLDDSRSIRMQFFLGPSQFGRKNSLGSIHEDGVQQFEITIIGIDYNRYHVINKDSKFLSIFSSGRIRQRMIVQRRIQKSLSKIIRTLCKI</sequence>